<evidence type="ECO:0000256" key="5">
    <source>
        <dbReference type="PROSITE-ProRule" id="PRU00560"/>
    </source>
</evidence>
<dbReference type="Pfam" id="PF13361">
    <property type="entry name" value="UvrD_C"/>
    <property type="match status" value="1"/>
</dbReference>
<dbReference type="GeneID" id="38775589"/>
<feature type="compositionally biased region" description="Acidic residues" evidence="6">
    <location>
        <begin position="1940"/>
        <end position="1957"/>
    </location>
</feature>
<organism evidence="8 9">
    <name type="scientific">Sparassis crispa</name>
    <dbReference type="NCBI Taxonomy" id="139825"/>
    <lineage>
        <taxon>Eukaryota</taxon>
        <taxon>Fungi</taxon>
        <taxon>Dikarya</taxon>
        <taxon>Basidiomycota</taxon>
        <taxon>Agaricomycotina</taxon>
        <taxon>Agaricomycetes</taxon>
        <taxon>Polyporales</taxon>
        <taxon>Sparassidaceae</taxon>
        <taxon>Sparassis</taxon>
    </lineage>
</organism>
<evidence type="ECO:0000259" key="7">
    <source>
        <dbReference type="PROSITE" id="PS51198"/>
    </source>
</evidence>
<protein>
    <recommendedName>
        <fullName evidence="7">UvrD-like helicase ATP-binding domain-containing protein</fullName>
    </recommendedName>
</protein>
<keyword evidence="3 5" id="KW-0347">Helicase</keyword>
<dbReference type="STRING" id="139825.A0A401G935"/>
<dbReference type="InterPro" id="IPR039904">
    <property type="entry name" value="TRANK1"/>
</dbReference>
<dbReference type="InterPro" id="IPR014016">
    <property type="entry name" value="UvrD-like_ATP-bd"/>
</dbReference>
<dbReference type="Pfam" id="PF00580">
    <property type="entry name" value="UvrD-helicase"/>
    <property type="match status" value="1"/>
</dbReference>
<dbReference type="InterPro" id="IPR027417">
    <property type="entry name" value="P-loop_NTPase"/>
</dbReference>
<feature type="domain" description="UvrD-like helicase ATP-binding" evidence="7">
    <location>
        <begin position="483"/>
        <end position="865"/>
    </location>
</feature>
<evidence type="ECO:0000256" key="6">
    <source>
        <dbReference type="SAM" id="MobiDB-lite"/>
    </source>
</evidence>
<sequence length="2174" mass="247739">MQAQRDKGRKVRVKLDMSLFDASLLKNEVALEVAVGVLDSNLGNPAMSIEHFIEDLMAIPHLLEFALSVMSDTSTRIFSEWIHRSFPRDPEKFASSVAATLLSRFSLYFHFLPYSATAEEPGNLHEYRRSVQLTGPVLDVLARQTFSEEDDEADEEDAYIVKKRGQQKKRRRAARSTAIDPQIFKNLGLQIPTTKVEAQELAFKILEEQWEILQCYISMFTYPSLREAIRKAYIPPTTLFQDASVTNTEVGEAPSTAAEMKGNEIPAAYPMVQPMKAALYFDSADGFGEWRILISTRADADLRQTRKRDTKLFGIIVKKIKELSNGHFSDDNQKRLTGTETDIPIYEAKMTRDSRLVYQVDCVPEYESDVERQVLKIFGIYTHAQLDKRFWDGVGYQLGRKGKEYKLRCVFRNKPRQSGGNVIMPASFPPPTEGRTLAPSSGWPDLHKDDLEKLHDLLVLEKYVTFSQALLNSILAEQDVAHVFDVSSQEKKIIEHPSSCYVLGRSGTGKTTTMLFKMLGIERSWQAFAETMPKPRQLFVTQSRVLAEKVEEYFSKLHESLATANQSAEELKKTVASKTARHEQGLVDLDEEIDWRGDLPKRFGELQDEHFPMFITFDQLCRLLEAEFGELSGSYGLKNGNLSAMKEDSPEEENNESLSNDYMQQCRAAFVSFGTFMESYWTHFPQSLTKGLDPSLVFGEFMGVIKGSEQTLIGTAGFLEKDAYCGLSHRTQATFANQRDLIYKLFQAYLKRKRERGDYDAADRTHAILNGLRESVPGKQVDFVYIDEAQDNLLIDALVLRTICRNPETGLFWAGDTAQTISVGSAFRFNDLKAFLYRIETNGGTEAMTRTQPESFQLAVNYRSHAGIVNCAHSVIELITRFWPHAIDTLADEKGIIDGLKPVFFSGWDEDSVRYEQFLFGESGSHIEFGAQQCILVRDDRAREKLREQVGDIGLIMTLYESKGLEFNDVLLYNFFQDSTVDLSQWRVILNAMPQDHREKLPAPRFDDARHSGICRELKFLYVAITRARKNLWIADGSGKCEPMRVFWTARDQIQNCSPGTDVPRLAMSSTPEEWKMTALALFNDRRYSQAMHCYERASLPREKAVAHAYYLREQARSTPASTRGDGMTQSKAFTTAAEAFWGSAEEAFLEKRSYFRIAAECYSISGDDGKAAHAYFNASEFTLSAKSYRKAGLFDEAVGVIRVHREAMNQDVVESIIDVSRTIYLRERKLKQARDLFKSDDEALEYMDDYGLDIARATLLEELGRFADAAELHLSEGRTLEAIESFSKDHGNPDSLRRASQCLLDGMWSSLCFGVTPNSELATSNNTLQKLLRLLARLDVTDLDSNMRDEVLMFRAIVSSEFETLLQLGEKFLHVHHDEAAALLCFDRVFGTSLKLQTASLPEIAEQLRSFLFYVQLLQKFANDVDPDNNGVIRRLFGFRSPTQELFLLPKETFLCTQCQMCSTPTWQVTEEGALVPRWVLRTLVRQVLRVERLLRRILVENEACRTARTLQPCLSYVVYGQCHRNDCPQVHTSAASYDAKTYNLRIRIHLQQILIYHTIFAVEDVRQQVRQRRHWLRQLYESLNPPYYKMGSLHILDVAAIPEFEQGLQIVGVWTRDLLQSLNPFVYNFELSKSFMTSLLRLSSLSFSFDPQFAHREIPTIRCVTVRKPRILLRDPGKYYVVPEIVGFLADTHPASLSMGILFANHILEKRVPVDISVLCDFLDHLCGLLVISTRYQQTGTLHEVTLPRSWLMSLARGFKRHGERQTNLLSLYIKPMADLLEQIYTGSNADHLLFESRDFGSLGFAVRQVFILRICKNLCLLGYNVRNEELRRNIVRCITSIRKPGRQFSFMLDAYVRANIWDKLAREIRHSAIGTPLDEMIHLIAANKPQRKPLPGMRQVVYSVMENIPSLLTTTAVLRANAAEFVPAHLATAEPTDNAEDGGEEADDGKEDDVEQAVDFEGVALATQPERSAASAESTEREITAAQAILTIYRQYVRRCAITMSPLGAMRLRIQSAFADKSKELEWPPKSFYRLLFLGPLPHLLVSLECMREHLYFAKKQARRRVSKVAHMELEKAQESVNIQSELLKDAIRLHKALDFPSDLHQRRNVDELKALVLSVEELMSRLPARTTLQWQDDLKLAVKGIVQERRMPAKKPKPELNVEDDFSLEC</sequence>
<evidence type="ECO:0000313" key="8">
    <source>
        <dbReference type="EMBL" id="GBE78672.1"/>
    </source>
</evidence>
<evidence type="ECO:0000256" key="1">
    <source>
        <dbReference type="ARBA" id="ARBA00022741"/>
    </source>
</evidence>
<reference evidence="8 9" key="1">
    <citation type="journal article" date="2018" name="Sci. Rep.">
        <title>Genome sequence of the cauliflower mushroom Sparassis crispa (Hanabiratake) and its association with beneficial usage.</title>
        <authorList>
            <person name="Kiyama R."/>
            <person name="Furutani Y."/>
            <person name="Kawaguchi K."/>
            <person name="Nakanishi T."/>
        </authorList>
    </citation>
    <scope>NUCLEOTIDE SEQUENCE [LARGE SCALE GENOMIC DNA]</scope>
</reference>
<dbReference type="GO" id="GO:0004386">
    <property type="term" value="F:helicase activity"/>
    <property type="evidence" value="ECO:0007669"/>
    <property type="project" value="UniProtKB-UniRule"/>
</dbReference>
<dbReference type="InParanoid" id="A0A401G935"/>
<dbReference type="Proteomes" id="UP000287166">
    <property type="component" value="Unassembled WGS sequence"/>
</dbReference>
<keyword evidence="4 5" id="KW-0067">ATP-binding</keyword>
<evidence type="ECO:0000313" key="9">
    <source>
        <dbReference type="Proteomes" id="UP000287166"/>
    </source>
</evidence>
<name>A0A401G935_9APHY</name>
<gene>
    <name evidence="8" type="ORF">SCP_0115630</name>
</gene>
<dbReference type="PANTHER" id="PTHR21529">
    <property type="entry name" value="MAMMARY TURMOR VIRUS RECEPTOR HOMOLOG 1, 2 MTVR1, 2"/>
    <property type="match status" value="1"/>
</dbReference>
<comment type="caution">
    <text evidence="8">The sequence shown here is derived from an EMBL/GenBank/DDBJ whole genome shotgun (WGS) entry which is preliminary data.</text>
</comment>
<keyword evidence="9" id="KW-1185">Reference proteome</keyword>
<dbReference type="OrthoDB" id="3156807at2759"/>
<dbReference type="PROSITE" id="PS51198">
    <property type="entry name" value="UVRD_HELICASE_ATP_BIND"/>
    <property type="match status" value="1"/>
</dbReference>
<dbReference type="GO" id="GO:0016787">
    <property type="term" value="F:hydrolase activity"/>
    <property type="evidence" value="ECO:0007669"/>
    <property type="project" value="UniProtKB-UniRule"/>
</dbReference>
<dbReference type="InterPro" id="IPR014017">
    <property type="entry name" value="DNA_helicase_UvrD-like_C"/>
</dbReference>
<keyword evidence="1 5" id="KW-0547">Nucleotide-binding</keyword>
<evidence type="ECO:0000256" key="2">
    <source>
        <dbReference type="ARBA" id="ARBA00022801"/>
    </source>
</evidence>
<keyword evidence="2 5" id="KW-0378">Hydrolase</keyword>
<feature type="binding site" evidence="5">
    <location>
        <begin position="504"/>
        <end position="511"/>
    </location>
    <ligand>
        <name>ATP</name>
        <dbReference type="ChEBI" id="CHEBI:30616"/>
    </ligand>
</feature>
<dbReference type="EMBL" id="BFAD01000001">
    <property type="protein sequence ID" value="GBE78672.1"/>
    <property type="molecule type" value="Genomic_DNA"/>
</dbReference>
<dbReference type="GO" id="GO:0005524">
    <property type="term" value="F:ATP binding"/>
    <property type="evidence" value="ECO:0007669"/>
    <property type="project" value="UniProtKB-UniRule"/>
</dbReference>
<feature type="region of interest" description="Disordered" evidence="6">
    <location>
        <begin position="1933"/>
        <end position="1957"/>
    </location>
</feature>
<dbReference type="PANTHER" id="PTHR21529:SF4">
    <property type="entry name" value="TPR AND ANKYRIN REPEAT-CONTAINING PROTEIN 1"/>
    <property type="match status" value="1"/>
</dbReference>
<accession>A0A401G935</accession>
<evidence type="ECO:0000256" key="4">
    <source>
        <dbReference type="ARBA" id="ARBA00022840"/>
    </source>
</evidence>
<evidence type="ECO:0000256" key="3">
    <source>
        <dbReference type="ARBA" id="ARBA00022806"/>
    </source>
</evidence>
<dbReference type="RefSeq" id="XP_027609585.1">
    <property type="nucleotide sequence ID" value="XM_027753784.1"/>
</dbReference>
<dbReference type="Gene3D" id="3.40.50.300">
    <property type="entry name" value="P-loop containing nucleotide triphosphate hydrolases"/>
    <property type="match status" value="2"/>
</dbReference>
<dbReference type="SUPFAM" id="SSF52540">
    <property type="entry name" value="P-loop containing nucleoside triphosphate hydrolases"/>
    <property type="match status" value="1"/>
</dbReference>
<proteinExistence type="predicted"/>